<evidence type="ECO:0000256" key="1">
    <source>
        <dbReference type="ARBA" id="ARBA00004141"/>
    </source>
</evidence>
<dbReference type="InterPro" id="IPR006603">
    <property type="entry name" value="PQ-loop_rpt"/>
</dbReference>
<accession>A0A9P6UP00</accession>
<evidence type="ECO:0000256" key="4">
    <source>
        <dbReference type="ARBA" id="ARBA00023136"/>
    </source>
</evidence>
<dbReference type="Proteomes" id="UP000738325">
    <property type="component" value="Unassembled WGS sequence"/>
</dbReference>
<feature type="transmembrane region" description="Helical" evidence="6">
    <location>
        <begin position="151"/>
        <end position="170"/>
    </location>
</feature>
<protein>
    <submittedName>
        <fullName evidence="7">Uncharacterized protein</fullName>
    </submittedName>
</protein>
<evidence type="ECO:0000256" key="5">
    <source>
        <dbReference type="SAM" id="MobiDB-lite"/>
    </source>
</evidence>
<proteinExistence type="predicted"/>
<evidence type="ECO:0000256" key="6">
    <source>
        <dbReference type="SAM" id="Phobius"/>
    </source>
</evidence>
<dbReference type="AlphaFoldDB" id="A0A9P6UP00"/>
<dbReference type="SMART" id="SM00679">
    <property type="entry name" value="CTNS"/>
    <property type="match status" value="1"/>
</dbReference>
<comment type="subcellular location">
    <subcellularLocation>
        <location evidence="1">Membrane</location>
        <topology evidence="1">Multi-pass membrane protein</topology>
    </subcellularLocation>
</comment>
<name>A0A9P6UP00_9FUNG</name>
<dbReference type="Gene3D" id="1.20.1280.290">
    <property type="match status" value="1"/>
</dbReference>
<comment type="caution">
    <text evidence="7">The sequence shown here is derived from an EMBL/GenBank/DDBJ whole genome shotgun (WGS) entry which is preliminary data.</text>
</comment>
<dbReference type="Pfam" id="PF04193">
    <property type="entry name" value="PQ-loop"/>
    <property type="match status" value="2"/>
</dbReference>
<gene>
    <name evidence="7" type="ORF">BGZ99_009016</name>
</gene>
<organism evidence="7 8">
    <name type="scientific">Dissophora globulifera</name>
    <dbReference type="NCBI Taxonomy" id="979702"/>
    <lineage>
        <taxon>Eukaryota</taxon>
        <taxon>Fungi</taxon>
        <taxon>Fungi incertae sedis</taxon>
        <taxon>Mucoromycota</taxon>
        <taxon>Mortierellomycotina</taxon>
        <taxon>Mortierellomycetes</taxon>
        <taxon>Mortierellales</taxon>
        <taxon>Mortierellaceae</taxon>
        <taxon>Dissophora</taxon>
    </lineage>
</organism>
<dbReference type="EMBL" id="JAAAIP010000733">
    <property type="protein sequence ID" value="KAG0313229.1"/>
    <property type="molecule type" value="Genomic_DNA"/>
</dbReference>
<keyword evidence="4 6" id="KW-0472">Membrane</keyword>
<keyword evidence="2 6" id="KW-0812">Transmembrane</keyword>
<dbReference type="PANTHER" id="PTHR16201">
    <property type="entry name" value="SEVEN TRANSMEMBRANE PROTEIN 1-RELATED"/>
    <property type="match status" value="1"/>
</dbReference>
<keyword evidence="8" id="KW-1185">Reference proteome</keyword>
<dbReference type="OrthoDB" id="8048523at2759"/>
<feature type="compositionally biased region" description="Basic residues" evidence="5">
    <location>
        <begin position="224"/>
        <end position="244"/>
    </location>
</feature>
<dbReference type="GO" id="GO:0016020">
    <property type="term" value="C:membrane"/>
    <property type="evidence" value="ECO:0007669"/>
    <property type="project" value="UniProtKB-SubCell"/>
</dbReference>
<evidence type="ECO:0000313" key="8">
    <source>
        <dbReference type="Proteomes" id="UP000738325"/>
    </source>
</evidence>
<evidence type="ECO:0000313" key="7">
    <source>
        <dbReference type="EMBL" id="KAG0313229.1"/>
    </source>
</evidence>
<keyword evidence="3 6" id="KW-1133">Transmembrane helix</keyword>
<sequence length="309" mass="34655">MEDSQPQCIEWIWSLLGECITTQQQAWSFLLGYVSIFCWLNAQIPQIIENFKLGSAALLTMKQALPVLQHDPSYSGFSSNGGSAPSPIARVFSRALAADQTLGEEPSLPDDQYIVHLGRIFAWVCTIFYLSSRMPQLWKNFQRKSVQGLSILMFFWAAMGNLSYTLSILNSADAVNPDTRTKFLREAVPYVLGSSGTLMFDLSIFGQWLYYTGKLYMIGIGPRPSHRRHRHRHHHSRQSRSRSRSRVESMALSPSGSQGGIYSVLVDEDDSEAVQDPLESLQEMEPSVHSAPLHQGQTAMDQTHISIGN</sequence>
<feature type="region of interest" description="Disordered" evidence="5">
    <location>
        <begin position="222"/>
        <end position="260"/>
    </location>
</feature>
<reference evidence="7" key="1">
    <citation type="journal article" date="2020" name="Fungal Divers.">
        <title>Resolving the Mortierellaceae phylogeny through synthesis of multi-gene phylogenetics and phylogenomics.</title>
        <authorList>
            <person name="Vandepol N."/>
            <person name="Liber J."/>
            <person name="Desiro A."/>
            <person name="Na H."/>
            <person name="Kennedy M."/>
            <person name="Barry K."/>
            <person name="Grigoriev I.V."/>
            <person name="Miller A.N."/>
            <person name="O'Donnell K."/>
            <person name="Stajich J.E."/>
            <person name="Bonito G."/>
        </authorList>
    </citation>
    <scope>NUCLEOTIDE SEQUENCE</scope>
    <source>
        <strain evidence="7">REB-010B</strain>
    </source>
</reference>
<evidence type="ECO:0000256" key="2">
    <source>
        <dbReference type="ARBA" id="ARBA00022692"/>
    </source>
</evidence>
<feature type="transmembrane region" description="Helical" evidence="6">
    <location>
        <begin position="190"/>
        <end position="211"/>
    </location>
</feature>
<dbReference type="InterPro" id="IPR051415">
    <property type="entry name" value="LAAT-1"/>
</dbReference>
<feature type="transmembrane region" description="Helical" evidence="6">
    <location>
        <begin position="113"/>
        <end position="130"/>
    </location>
</feature>
<evidence type="ECO:0000256" key="3">
    <source>
        <dbReference type="ARBA" id="ARBA00022989"/>
    </source>
</evidence>
<dbReference type="PANTHER" id="PTHR16201:SF34">
    <property type="entry name" value="LYSOSOMAL AMINO ACID TRANSPORTER 1"/>
    <property type="match status" value="1"/>
</dbReference>